<dbReference type="HOGENOM" id="CLU_560104_0_0_11"/>
<feature type="compositionally biased region" description="Pro residues" evidence="1">
    <location>
        <begin position="309"/>
        <end position="325"/>
    </location>
</feature>
<proteinExistence type="predicted"/>
<sequence length="487" mass="50026">MERSALVPSHGRKLPFLTWSAALPGAALRMLRTAAGRRALQVVLLVGGVLVIGLLCGERASAAEGVRGLTDSAVGRVVTDQRSPARPDAHAPIGRRGPADVRPVSERAGRGHSLEAVGQRGVRVVGDAGEAAGRGLGEARTKEPSSPSPSQLPEPPTRPAPSDPPPPNVPVLSDPPVPPKLPALPDPQVLPDPPVLPELPVLSDPQVLPKLPVLSDPPLLPKLPALPDPQVLPDPPVLPELPVLSDPQVLPKLPVLSDPPLLPKLPALPDPQVLPDPPVLPKLPVLSDPPVLPKLPSLVELPALSGLLPAPPTAEAPHQGEPPAPGRLDLPAVPLPTPVTYDPAPGRVTTPSADVPASADPAATAVECADAGTEATAHGDVHRPARAGGAYLVNLSHRDRRARNAAPSADPSAAHSAHAPGAPAHPDRPDGTLGNRATVDNGAPRHGDAHAVTLSLRVPLRLVPDAAARSHAAGTRDSHRDIPLFPG</sequence>
<feature type="compositionally biased region" description="Basic and acidic residues" evidence="1">
    <location>
        <begin position="474"/>
        <end position="487"/>
    </location>
</feature>
<feature type="compositionally biased region" description="Low complexity" evidence="1">
    <location>
        <begin position="404"/>
        <end position="424"/>
    </location>
</feature>
<organism evidence="2 3">
    <name type="scientific">Streptomyces viridochromogenes (strain DSM 40736 / JCM 4977 / BCRC 1201 / Tue 494)</name>
    <dbReference type="NCBI Taxonomy" id="591159"/>
    <lineage>
        <taxon>Bacteria</taxon>
        <taxon>Bacillati</taxon>
        <taxon>Actinomycetota</taxon>
        <taxon>Actinomycetes</taxon>
        <taxon>Kitasatosporales</taxon>
        <taxon>Streptomycetaceae</taxon>
        <taxon>Streptomyces</taxon>
    </lineage>
</organism>
<reference evidence="3" key="1">
    <citation type="submission" date="2009-02" db="EMBL/GenBank/DDBJ databases">
        <title>Annotation of Streptomyces viridochromogenes strain DSM 40736.</title>
        <authorList>
            <consortium name="The Broad Institute Genome Sequencing Platform"/>
            <consortium name="Broad Institute Microbial Sequencing Center"/>
            <person name="Fischbach M."/>
            <person name="Godfrey P."/>
            <person name="Ward D."/>
            <person name="Young S."/>
            <person name="Zeng Q."/>
            <person name="Koehrsen M."/>
            <person name="Alvarado L."/>
            <person name="Berlin A.M."/>
            <person name="Bochicchio J."/>
            <person name="Borenstein D."/>
            <person name="Chapman S.B."/>
            <person name="Chen Z."/>
            <person name="Engels R."/>
            <person name="Freedman E."/>
            <person name="Gellesch M."/>
            <person name="Goldberg J."/>
            <person name="Griggs A."/>
            <person name="Gujja S."/>
            <person name="Heilman E.R."/>
            <person name="Heiman D.I."/>
            <person name="Hepburn T.A."/>
            <person name="Howarth C."/>
            <person name="Jen D."/>
            <person name="Larson L."/>
            <person name="Lewis B."/>
            <person name="Mehta T."/>
            <person name="Park D."/>
            <person name="Pearson M."/>
            <person name="Richards J."/>
            <person name="Roberts A."/>
            <person name="Saif S."/>
            <person name="Shea T.D."/>
            <person name="Shenoy N."/>
            <person name="Sisk P."/>
            <person name="Stolte C."/>
            <person name="Sykes S.N."/>
            <person name="Thomson T."/>
            <person name="Walk T."/>
            <person name="White J."/>
            <person name="Yandava C."/>
            <person name="Straight P."/>
            <person name="Clardy J."/>
            <person name="Hung D."/>
            <person name="Kolter R."/>
            <person name="Mekalanos J."/>
            <person name="Walker S."/>
            <person name="Walsh C.T."/>
            <person name="Wieland-Brown L.C."/>
            <person name="Haas B."/>
            <person name="Nusbaum C."/>
            <person name="Birren B."/>
        </authorList>
    </citation>
    <scope>NUCLEOTIDE SEQUENCE [LARGE SCALE GENOMIC DNA]</scope>
    <source>
        <strain evidence="3">DSM 40736 / JCM 4977 / BCRC 1201 / Tue 494</strain>
    </source>
</reference>
<dbReference type="AlphaFoldDB" id="D9X9Y4"/>
<feature type="compositionally biased region" description="Pro residues" evidence="1">
    <location>
        <begin position="146"/>
        <end position="197"/>
    </location>
</feature>
<feature type="compositionally biased region" description="Low complexity" evidence="1">
    <location>
        <begin position="350"/>
        <end position="361"/>
    </location>
</feature>
<protein>
    <submittedName>
        <fullName evidence="2">Predicted protein</fullName>
    </submittedName>
</protein>
<dbReference type="EMBL" id="GG657757">
    <property type="protein sequence ID" value="EFL34364.1"/>
    <property type="molecule type" value="Genomic_DNA"/>
</dbReference>
<feature type="compositionally biased region" description="Basic and acidic residues" evidence="1">
    <location>
        <begin position="97"/>
        <end position="113"/>
    </location>
</feature>
<evidence type="ECO:0000313" key="3">
    <source>
        <dbReference type="Proteomes" id="UP000004184"/>
    </source>
</evidence>
<feature type="region of interest" description="Disordered" evidence="1">
    <location>
        <begin position="309"/>
        <end position="361"/>
    </location>
</feature>
<keyword evidence="3" id="KW-1185">Reference proteome</keyword>
<feature type="region of interest" description="Disordered" evidence="1">
    <location>
        <begin position="78"/>
        <end position="198"/>
    </location>
</feature>
<dbReference type="Proteomes" id="UP000004184">
    <property type="component" value="Unassembled WGS sequence"/>
</dbReference>
<evidence type="ECO:0000256" key="1">
    <source>
        <dbReference type="SAM" id="MobiDB-lite"/>
    </source>
</evidence>
<name>D9X9Y4_STRVT</name>
<dbReference type="STRING" id="591159.SSQG_04882"/>
<gene>
    <name evidence="2" type="ORF">SSQG_04882</name>
</gene>
<feature type="region of interest" description="Disordered" evidence="1">
    <location>
        <begin position="468"/>
        <end position="487"/>
    </location>
</feature>
<evidence type="ECO:0000313" key="2">
    <source>
        <dbReference type="EMBL" id="EFL34364.1"/>
    </source>
</evidence>
<dbReference type="eggNOG" id="ENOG5030HUB">
    <property type="taxonomic scope" value="Bacteria"/>
</dbReference>
<feature type="region of interest" description="Disordered" evidence="1">
    <location>
        <begin position="401"/>
        <end position="447"/>
    </location>
</feature>
<accession>D9X9Y4</accession>